<feature type="compositionally biased region" description="Polar residues" evidence="2">
    <location>
        <begin position="507"/>
        <end position="517"/>
    </location>
</feature>
<feature type="region of interest" description="Disordered" evidence="2">
    <location>
        <begin position="721"/>
        <end position="749"/>
    </location>
</feature>
<evidence type="ECO:0000313" key="5">
    <source>
        <dbReference type="Proteomes" id="UP001321749"/>
    </source>
</evidence>
<name>A0AAV9I5K6_9PEZI</name>
<dbReference type="SUPFAM" id="SSF50729">
    <property type="entry name" value="PH domain-like"/>
    <property type="match status" value="1"/>
</dbReference>
<feature type="region of interest" description="Disordered" evidence="2">
    <location>
        <begin position="352"/>
        <end position="400"/>
    </location>
</feature>
<protein>
    <recommendedName>
        <fullName evidence="3">PH domain-containing protein</fullName>
    </recommendedName>
</protein>
<feature type="domain" description="PH" evidence="3">
    <location>
        <begin position="1677"/>
        <end position="1788"/>
    </location>
</feature>
<dbReference type="GO" id="GO:0032065">
    <property type="term" value="P:maintenance of protein location in cell cortex"/>
    <property type="evidence" value="ECO:0007669"/>
    <property type="project" value="InterPro"/>
</dbReference>
<feature type="coiled-coil region" evidence="1">
    <location>
        <begin position="1910"/>
        <end position="1937"/>
    </location>
</feature>
<feature type="region of interest" description="Disordered" evidence="2">
    <location>
        <begin position="836"/>
        <end position="861"/>
    </location>
</feature>
<gene>
    <name evidence="4" type="ORF">QBC42DRAFT_323514</name>
</gene>
<feature type="coiled-coil region" evidence="1">
    <location>
        <begin position="55"/>
        <end position="103"/>
    </location>
</feature>
<comment type="caution">
    <text evidence="4">The sequence shown here is derived from an EMBL/GenBank/DDBJ whole genome shotgun (WGS) entry which is preliminary data.</text>
</comment>
<feature type="region of interest" description="Disordered" evidence="2">
    <location>
        <begin position="1406"/>
        <end position="1459"/>
    </location>
</feature>
<feature type="compositionally biased region" description="Basic and acidic residues" evidence="2">
    <location>
        <begin position="1407"/>
        <end position="1428"/>
    </location>
</feature>
<feature type="coiled-coil region" evidence="1">
    <location>
        <begin position="272"/>
        <end position="352"/>
    </location>
</feature>
<dbReference type="EMBL" id="MU864930">
    <property type="protein sequence ID" value="KAK4466723.1"/>
    <property type="molecule type" value="Genomic_DNA"/>
</dbReference>
<reference evidence="4" key="2">
    <citation type="submission" date="2023-06" db="EMBL/GenBank/DDBJ databases">
        <authorList>
            <consortium name="Lawrence Berkeley National Laboratory"/>
            <person name="Mondo S.J."/>
            <person name="Hensen N."/>
            <person name="Bonometti L."/>
            <person name="Westerberg I."/>
            <person name="Brannstrom I.O."/>
            <person name="Guillou S."/>
            <person name="Cros-Aarteil S."/>
            <person name="Calhoun S."/>
            <person name="Haridas S."/>
            <person name="Kuo A."/>
            <person name="Pangilinan J."/>
            <person name="Riley R."/>
            <person name="Labutti K."/>
            <person name="Andreopoulos B."/>
            <person name="Lipzen A."/>
            <person name="Chen C."/>
            <person name="Yanf M."/>
            <person name="Daum C."/>
            <person name="Ng V."/>
            <person name="Clum A."/>
            <person name="Steindorff A."/>
            <person name="Ohm R."/>
            <person name="Martin F."/>
            <person name="Silar P."/>
            <person name="Natvig D."/>
            <person name="Lalanne C."/>
            <person name="Gautier V."/>
            <person name="Ament-Velasquez S.L."/>
            <person name="Kruys A."/>
            <person name="Hutchinson M.I."/>
            <person name="Powell A.J."/>
            <person name="Barry K."/>
            <person name="Miller A.N."/>
            <person name="Grigoriev I.V."/>
            <person name="Debuchy R."/>
            <person name="Gladieux P."/>
            <person name="Thoren M.H."/>
            <person name="Johannesson H."/>
        </authorList>
    </citation>
    <scope>NUCLEOTIDE SEQUENCE</scope>
    <source>
        <strain evidence="4">PSN324</strain>
    </source>
</reference>
<feature type="compositionally biased region" description="Polar residues" evidence="2">
    <location>
        <begin position="1442"/>
        <end position="1459"/>
    </location>
</feature>
<dbReference type="InterPro" id="IPR053005">
    <property type="entry name" value="Nuclear_Pos-Cytoskel_Interact"/>
</dbReference>
<feature type="compositionally biased region" description="Polar residues" evidence="2">
    <location>
        <begin position="1614"/>
        <end position="1625"/>
    </location>
</feature>
<dbReference type="GO" id="GO:0000226">
    <property type="term" value="P:microtubule cytoskeleton organization"/>
    <property type="evidence" value="ECO:0007669"/>
    <property type="project" value="TreeGrafter"/>
</dbReference>
<evidence type="ECO:0000259" key="3">
    <source>
        <dbReference type="PROSITE" id="PS50003"/>
    </source>
</evidence>
<dbReference type="GO" id="GO:0005938">
    <property type="term" value="C:cell cortex"/>
    <property type="evidence" value="ECO:0007669"/>
    <property type="project" value="InterPro"/>
</dbReference>
<dbReference type="GO" id="GO:0005739">
    <property type="term" value="C:mitochondrion"/>
    <property type="evidence" value="ECO:0007669"/>
    <property type="project" value="TreeGrafter"/>
</dbReference>
<feature type="compositionally biased region" description="Basic and acidic residues" evidence="2">
    <location>
        <begin position="545"/>
        <end position="563"/>
    </location>
</feature>
<sequence>MATSVASDKPVVASLVGDGFDPFVMNPSGPTHLRHSNFDGHLLALAPGASAEQTKRAIEAHLRDTERRMEEAGKLGTALVQQQKELTEKLREVERLQSEAELDPELRQRLLEIEKDYNEVARDSARALLPKQRVPSSESQGSPYAMEGMGRRSASPSKFETLATPSPTKFSVPNRKVRNQPVSRIHDIEFAAEISTSLISQVRNLQTVLSEREEELKEVKAEKIKLELEAEGFQQHLKNLDESESRYKDENWNLETQIHELIATQKEGADREKKLAQSLAALQAEKNATQRELEELKENMTKQEEKHSAAIRNLEIELGTSRRNAVVFEAERTSLQKKVEELTSQNQELAKAFSAQRGRMLERESTMRMSGEDSNSASDHNTPEHSPPPSPVKMTPRHSALESETLKTSLGHAQRTIQTLRTNIHREKTEKLELKRMLQDARDEIEKMRNEPDRPTKKNRKVESREFKKPNFKVTQLGGVRPSRIEVVEDPDWEDQSEAPSPRISPQFASPSASTSTLRLGRITPIAQMNGNHYDTSTDASDAFETAHEGQTETEQDIGHETGLDTETDNFLTEDFQTGMEEMSDDTATETESRLPTGAESIRRPPLLAAGRDAYSFDSTASTSSDEDDYRYNPDMKSPSAHQANRMRMRMSRQAPHRGSRQYSEEPRTVESSPISFASPRNGVMATPLQQLQQQSLFAELGELDNSDEDSYIGAVTPSRRSIRSTPVTPGSLIRGHLSPAPNVPRLPTRVTMVDSGTMTDPVDIRDSVEAPETAPEFDDYSEARSSPQSAIFLARSKSMESVIGPLGPPVIQAKRSVQWLGEDLRKARSVRSVSGASYSDASVQHAADVPSAPASPARSAVISGPTITPVPVLSLSVIHSEDIEPQASPKDPLTISGILSLQTEPVSEPLPELTLSSVLSEHVEPLAPVAPALSVPTIVSQAIEPIAEPEPAPIPLSFSTIHAEEVEPVSDPEPEPAPLTLSAVQAVHDVEPIDGPKPEPLVFSSIFALHDVEPIEVPEPEPIPLSFSAISSEQVEPIAEPEQIPAALSFSTVHALHDFEPVAELEPEPIALSFSTIQAQQVEPVVEPQPAPKSPVVLSFSTLVAEEVEPVEAAEPLALPLPLPIPVPVGQRSLDEKLEPQSSAPVSPPLSFSSIVSEHVEPFVEAPISPVTLSISPIKAEEVEPFQEPEVPAPVLAVASILSEVIEPSEAVQPALSLASIATWDVEPREEIQPEFSLSTIKTWDIEPREVPAPALSLSTIESQIVEPIEMPEAPAPPLSLSTIHSQVVEPIEMPEAPAPPLSLSTIHSQVVEPIEAPTAPILALSISPIETWGIEPKEVPEVPQPALSLSTIESQAVEPVEAVALPVPTFSISSIESQAVEPVAPEEPKAVPAPLTISAIQALHTEPRESSRSPKRDAFIIPRDPDVAEPDAEPSEEPTSRTAVSTADQGAQTTLTSEAIDQMLRPTAHASAIYDDHEASGALFGLATPSTVRVNRPREESFDTPASSKGKGTDVGTDTPSELLPLRRPGSSTSIRSALDDVPPLPSNHKEAIEAARSGSSQGGQGTINSMPPPLFPASALRPRTPTNVRRPLSPVQVPSGRGTPTPRASYKTGSVRGTSEVHSPSRLTSRSRKSSISSFASEVDTRFGMHPEGGYDAHGLGPNTDPRMIQAITQTMIGEYLWKYTRKAGRGEMSENRHRRYFWVHPYTRTLYWSDRDPSNAGRHELRAKSVPIEAVRVVADDNPMPPGLHRKSLVIISPGRTVKFTCTTGQRHETWFNALSYLLLRTSNGGQSDAEEIAGNITREDVDEFNPTYGKRMPTGNRAAPSLSSYNSRTARESPTIDGFLNVPPTLTPSRSKGSNPPQARPGTLSRISGYWKESKVLGGTIGSLRSRSVSGRDTAQSFYESSEVQDSAEDLRQMIERQDRESDRLENVRACCDGKHDVGTLNGSTKRGRHSRAGMHSHTGPSSTPTPAGTIRSRP</sequence>
<proteinExistence type="predicted"/>
<feature type="compositionally biased region" description="Low complexity" evidence="2">
    <location>
        <begin position="1965"/>
        <end position="1984"/>
    </location>
</feature>
<keyword evidence="1" id="KW-0175">Coiled coil</keyword>
<feature type="compositionally biased region" description="Low complexity" evidence="2">
    <location>
        <begin position="613"/>
        <end position="624"/>
    </location>
</feature>
<dbReference type="GO" id="GO:0005543">
    <property type="term" value="F:phospholipid binding"/>
    <property type="evidence" value="ECO:0007669"/>
    <property type="project" value="InterPro"/>
</dbReference>
<dbReference type="PROSITE" id="PS50003">
    <property type="entry name" value="PH_DOMAIN"/>
    <property type="match status" value="1"/>
</dbReference>
<feature type="compositionally biased region" description="Basic and acidic residues" evidence="2">
    <location>
        <begin position="443"/>
        <end position="469"/>
    </location>
</feature>
<organism evidence="4 5">
    <name type="scientific">Cladorrhinum samala</name>
    <dbReference type="NCBI Taxonomy" id="585594"/>
    <lineage>
        <taxon>Eukaryota</taxon>
        <taxon>Fungi</taxon>
        <taxon>Dikarya</taxon>
        <taxon>Ascomycota</taxon>
        <taxon>Pezizomycotina</taxon>
        <taxon>Sordariomycetes</taxon>
        <taxon>Sordariomycetidae</taxon>
        <taxon>Sordariales</taxon>
        <taxon>Podosporaceae</taxon>
        <taxon>Cladorrhinum</taxon>
    </lineage>
</organism>
<dbReference type="GO" id="GO:0015631">
    <property type="term" value="F:tubulin binding"/>
    <property type="evidence" value="ECO:0007669"/>
    <property type="project" value="TreeGrafter"/>
</dbReference>
<dbReference type="InterPro" id="IPR024774">
    <property type="entry name" value="PH_dom-Mcp5-type"/>
</dbReference>
<feature type="compositionally biased region" description="Low complexity" evidence="2">
    <location>
        <begin position="1627"/>
        <end position="1642"/>
    </location>
</feature>
<feature type="region of interest" description="Disordered" evidence="2">
    <location>
        <begin position="1943"/>
        <end position="1984"/>
    </location>
</feature>
<feature type="compositionally biased region" description="Polar residues" evidence="2">
    <location>
        <begin position="1856"/>
        <end position="1866"/>
    </location>
</feature>
<feature type="region of interest" description="Disordered" evidence="2">
    <location>
        <begin position="1812"/>
        <end position="1876"/>
    </location>
</feature>
<feature type="coiled-coil region" evidence="1">
    <location>
        <begin position="202"/>
        <end position="243"/>
    </location>
</feature>
<dbReference type="SMART" id="SM00233">
    <property type="entry name" value="PH"/>
    <property type="match status" value="1"/>
</dbReference>
<feature type="region of interest" description="Disordered" evidence="2">
    <location>
        <begin position="130"/>
        <end position="174"/>
    </location>
</feature>
<feature type="region of interest" description="Disordered" evidence="2">
    <location>
        <begin position="1493"/>
        <end position="1642"/>
    </location>
</feature>
<evidence type="ECO:0000256" key="1">
    <source>
        <dbReference type="SAM" id="Coils"/>
    </source>
</evidence>
<feature type="compositionally biased region" description="Acidic residues" evidence="2">
    <location>
        <begin position="1429"/>
        <end position="1438"/>
    </location>
</feature>
<feature type="region of interest" description="Disordered" evidence="2">
    <location>
        <begin position="443"/>
        <end position="517"/>
    </location>
</feature>
<dbReference type="Proteomes" id="UP001321749">
    <property type="component" value="Unassembled WGS sequence"/>
</dbReference>
<dbReference type="PANTHER" id="PTHR28190">
    <property type="entry name" value="NUCLEAR MIGRATION PROTEIN NUM1"/>
    <property type="match status" value="1"/>
</dbReference>
<feature type="compositionally biased region" description="Basic residues" evidence="2">
    <location>
        <begin position="1955"/>
        <end position="1964"/>
    </location>
</feature>
<accession>A0AAV9I5K6</accession>
<feature type="compositionally biased region" description="Low complexity" evidence="2">
    <location>
        <begin position="847"/>
        <end position="861"/>
    </location>
</feature>
<feature type="compositionally biased region" description="Acidic residues" evidence="2">
    <location>
        <begin position="488"/>
        <end position="497"/>
    </location>
</feature>
<dbReference type="CDD" id="cd13365">
    <property type="entry name" value="PH_PLC_plant-like"/>
    <property type="match status" value="1"/>
</dbReference>
<feature type="region of interest" description="Disordered" evidence="2">
    <location>
        <begin position="538"/>
        <end position="566"/>
    </location>
</feature>
<keyword evidence="5" id="KW-1185">Reference proteome</keyword>
<feature type="compositionally biased region" description="Basic residues" evidence="2">
    <location>
        <begin position="645"/>
        <end position="660"/>
    </location>
</feature>
<evidence type="ECO:0000313" key="4">
    <source>
        <dbReference type="EMBL" id="KAK4466723.1"/>
    </source>
</evidence>
<dbReference type="InterPro" id="IPR001849">
    <property type="entry name" value="PH_domain"/>
</dbReference>
<feature type="region of interest" description="Disordered" evidence="2">
    <location>
        <begin position="582"/>
        <end position="675"/>
    </location>
</feature>
<dbReference type="PANTHER" id="PTHR28190:SF1">
    <property type="entry name" value="NUCLEAR MIGRATION PROTEIN NUM1"/>
    <property type="match status" value="1"/>
</dbReference>
<dbReference type="Pfam" id="PF12814">
    <property type="entry name" value="Mcp5_PH"/>
    <property type="match status" value="1"/>
</dbReference>
<evidence type="ECO:0000256" key="2">
    <source>
        <dbReference type="SAM" id="MobiDB-lite"/>
    </source>
</evidence>
<reference evidence="4" key="1">
    <citation type="journal article" date="2023" name="Mol. Phylogenet. Evol.">
        <title>Genome-scale phylogeny and comparative genomics of the fungal order Sordariales.</title>
        <authorList>
            <person name="Hensen N."/>
            <person name="Bonometti L."/>
            <person name="Westerberg I."/>
            <person name="Brannstrom I.O."/>
            <person name="Guillou S."/>
            <person name="Cros-Aarteil S."/>
            <person name="Calhoun S."/>
            <person name="Haridas S."/>
            <person name="Kuo A."/>
            <person name="Mondo S."/>
            <person name="Pangilinan J."/>
            <person name="Riley R."/>
            <person name="LaButti K."/>
            <person name="Andreopoulos B."/>
            <person name="Lipzen A."/>
            <person name="Chen C."/>
            <person name="Yan M."/>
            <person name="Daum C."/>
            <person name="Ng V."/>
            <person name="Clum A."/>
            <person name="Steindorff A."/>
            <person name="Ohm R.A."/>
            <person name="Martin F."/>
            <person name="Silar P."/>
            <person name="Natvig D.O."/>
            <person name="Lalanne C."/>
            <person name="Gautier V."/>
            <person name="Ament-Velasquez S.L."/>
            <person name="Kruys A."/>
            <person name="Hutchinson M.I."/>
            <person name="Powell A.J."/>
            <person name="Barry K."/>
            <person name="Miller A.N."/>
            <person name="Grigoriev I.V."/>
            <person name="Debuchy R."/>
            <person name="Gladieux P."/>
            <person name="Hiltunen Thoren M."/>
            <person name="Johannesson H."/>
        </authorList>
    </citation>
    <scope>NUCLEOTIDE SEQUENCE</scope>
    <source>
        <strain evidence="4">PSN324</strain>
    </source>
</reference>
<feature type="compositionally biased region" description="Polar residues" evidence="2">
    <location>
        <begin position="154"/>
        <end position="171"/>
    </location>
</feature>